<dbReference type="InterPro" id="IPR025662">
    <property type="entry name" value="Sigma_54_int_dom_ATP-bd_1"/>
</dbReference>
<dbReference type="InterPro" id="IPR027417">
    <property type="entry name" value="P-loop_NTPase"/>
</dbReference>
<comment type="caution">
    <text evidence="10">The sequence shown here is derived from an EMBL/GenBank/DDBJ whole genome shotgun (WGS) entry which is preliminary data.</text>
</comment>
<dbReference type="GO" id="GO:0006355">
    <property type="term" value="P:regulation of DNA-templated transcription"/>
    <property type="evidence" value="ECO:0007669"/>
    <property type="project" value="InterPro"/>
</dbReference>
<evidence type="ECO:0000256" key="6">
    <source>
        <dbReference type="ARBA" id="ARBA00023159"/>
    </source>
</evidence>
<protein>
    <recommendedName>
        <fullName evidence="8">HTH-type transcriptional regulatory protein TyrR</fullName>
    </recommendedName>
</protein>
<dbReference type="AlphaFoldDB" id="A0A1F4TRU3"/>
<dbReference type="InterPro" id="IPR029016">
    <property type="entry name" value="GAF-like_dom_sf"/>
</dbReference>
<dbReference type="SMART" id="SM00065">
    <property type="entry name" value="GAF"/>
    <property type="match status" value="1"/>
</dbReference>
<evidence type="ECO:0000256" key="4">
    <source>
        <dbReference type="ARBA" id="ARBA00023015"/>
    </source>
</evidence>
<dbReference type="InterPro" id="IPR003593">
    <property type="entry name" value="AAA+_ATPase"/>
</dbReference>
<evidence type="ECO:0000256" key="5">
    <source>
        <dbReference type="ARBA" id="ARBA00023125"/>
    </source>
</evidence>
<name>A0A1F4TRU3_UNCSA</name>
<dbReference type="SUPFAM" id="SSF46689">
    <property type="entry name" value="Homeodomain-like"/>
    <property type="match status" value="1"/>
</dbReference>
<keyword evidence="2" id="KW-0058">Aromatic hydrocarbons catabolism</keyword>
<dbReference type="SUPFAM" id="SSF55781">
    <property type="entry name" value="GAF domain-like"/>
    <property type="match status" value="1"/>
</dbReference>
<evidence type="ECO:0000256" key="3">
    <source>
        <dbReference type="ARBA" id="ARBA00022840"/>
    </source>
</evidence>
<dbReference type="PROSITE" id="PS50045">
    <property type="entry name" value="SIGMA54_INTERACT_4"/>
    <property type="match status" value="1"/>
</dbReference>
<keyword evidence="5" id="KW-0238">DNA-binding</keyword>
<dbReference type="SUPFAM" id="SSF52540">
    <property type="entry name" value="P-loop containing nucleoside triphosphate hydrolases"/>
    <property type="match status" value="1"/>
</dbReference>
<dbReference type="Gene3D" id="3.30.450.40">
    <property type="match status" value="1"/>
</dbReference>
<dbReference type="PANTHER" id="PTHR32071">
    <property type="entry name" value="TRANSCRIPTIONAL REGULATORY PROTEIN"/>
    <property type="match status" value="1"/>
</dbReference>
<dbReference type="PANTHER" id="PTHR32071:SF57">
    <property type="entry name" value="C4-DICARBOXYLATE TRANSPORT TRANSCRIPTIONAL REGULATORY PROTEIN DCTD"/>
    <property type="match status" value="1"/>
</dbReference>
<dbReference type="Proteomes" id="UP000177309">
    <property type="component" value="Unassembled WGS sequence"/>
</dbReference>
<dbReference type="InterPro" id="IPR002078">
    <property type="entry name" value="Sigma_54_int"/>
</dbReference>
<dbReference type="Gene3D" id="1.10.8.60">
    <property type="match status" value="1"/>
</dbReference>
<dbReference type="Pfam" id="PF00158">
    <property type="entry name" value="Sigma54_activat"/>
    <property type="match status" value="1"/>
</dbReference>
<dbReference type="PROSITE" id="PS00675">
    <property type="entry name" value="SIGMA54_INTERACT_1"/>
    <property type="match status" value="1"/>
</dbReference>
<sequence>MKLHNCTSPTRDLKVKVLADIGAALSSSLDLEKSLNSILDVLSDSLEMKRGTVTLVDPVTNELRIEVAQGLTKKEKERGKYKIGEGITGRVVETGEPMVVPDIETEPLFLNKTKARKELEQRKFAFLCVPIKVGNKAVGALSVDHLFKGSISYEEDIKLLTIIAAMVGQAVKINELAAKEKQAVVAENIKLRQQLKGKYKFGNIIYSSPVMETVLEGTRQVASAQTTVLLLGESGTGKELVASAIHYSSPRADKPFIKVACAALPENLLESELFGYERGAFTGAGERKIGRFEMADGGTLFLDEIGDLTLATQVKLLRVLQEKEFERLGATKTVKVNVRVICATHRDLEQMVKDGKFRQDLFYRINVFPVNLPPLRKRKEDIPLLVAHFTHKYNKQNNKTIDGVNRAALDLMMAYEWPGNVRELENVIERAVIVCQKELIGPKDLPPNLAQIEVCVPTGGTTLPEIVESVEKQKIAEALQKHKTQRKAAKALGLTERMLGYKIKKYGL</sequence>
<evidence type="ECO:0000256" key="2">
    <source>
        <dbReference type="ARBA" id="ARBA00022797"/>
    </source>
</evidence>
<dbReference type="FunFam" id="3.40.50.300:FF:000006">
    <property type="entry name" value="DNA-binding transcriptional regulator NtrC"/>
    <property type="match status" value="1"/>
</dbReference>
<evidence type="ECO:0000313" key="11">
    <source>
        <dbReference type="Proteomes" id="UP000177309"/>
    </source>
</evidence>
<dbReference type="InterPro" id="IPR025944">
    <property type="entry name" value="Sigma_54_int_dom_CS"/>
</dbReference>
<dbReference type="Pfam" id="PF18024">
    <property type="entry name" value="HTH_50"/>
    <property type="match status" value="1"/>
</dbReference>
<dbReference type="EMBL" id="MEUI01000003">
    <property type="protein sequence ID" value="OGC35357.1"/>
    <property type="molecule type" value="Genomic_DNA"/>
</dbReference>
<keyword evidence="7" id="KW-0804">Transcription</keyword>
<dbReference type="InterPro" id="IPR025943">
    <property type="entry name" value="Sigma_54_int_dom_ATP-bd_2"/>
</dbReference>
<proteinExistence type="predicted"/>
<dbReference type="FunFam" id="1.10.8.60:FF:000014">
    <property type="entry name" value="DNA-binding transcriptional regulator NtrC"/>
    <property type="match status" value="1"/>
</dbReference>
<reference evidence="10 11" key="1">
    <citation type="journal article" date="2016" name="Nat. Commun.">
        <title>Thousands of microbial genomes shed light on interconnected biogeochemical processes in an aquifer system.</title>
        <authorList>
            <person name="Anantharaman K."/>
            <person name="Brown C.T."/>
            <person name="Hug L.A."/>
            <person name="Sharon I."/>
            <person name="Castelle C.J."/>
            <person name="Probst A.J."/>
            <person name="Thomas B.C."/>
            <person name="Singh A."/>
            <person name="Wilkins M.J."/>
            <person name="Karaoz U."/>
            <person name="Brodie E.L."/>
            <person name="Williams K.H."/>
            <person name="Hubbard S.S."/>
            <person name="Banfield J.F."/>
        </authorList>
    </citation>
    <scope>NUCLEOTIDE SEQUENCE [LARGE SCALE GENOMIC DNA]</scope>
</reference>
<dbReference type="Gene3D" id="3.40.50.300">
    <property type="entry name" value="P-loop containing nucleotide triphosphate hydrolases"/>
    <property type="match status" value="1"/>
</dbReference>
<dbReference type="Gene3D" id="1.10.10.60">
    <property type="entry name" value="Homeodomain-like"/>
    <property type="match status" value="1"/>
</dbReference>
<dbReference type="PROSITE" id="PS00688">
    <property type="entry name" value="SIGMA54_INTERACT_3"/>
    <property type="match status" value="1"/>
</dbReference>
<gene>
    <name evidence="10" type="ORF">A2462_07040</name>
</gene>
<dbReference type="GO" id="GO:0003677">
    <property type="term" value="F:DNA binding"/>
    <property type="evidence" value="ECO:0007669"/>
    <property type="project" value="UniProtKB-KW"/>
</dbReference>
<keyword evidence="4" id="KW-0805">Transcription regulation</keyword>
<dbReference type="InterPro" id="IPR030828">
    <property type="entry name" value="HTH_TyrR"/>
</dbReference>
<dbReference type="Pfam" id="PF25601">
    <property type="entry name" value="AAA_lid_14"/>
    <property type="match status" value="1"/>
</dbReference>
<keyword evidence="3" id="KW-0067">ATP-binding</keyword>
<dbReference type="InterPro" id="IPR009057">
    <property type="entry name" value="Homeodomain-like_sf"/>
</dbReference>
<dbReference type="Pfam" id="PF01590">
    <property type="entry name" value="GAF"/>
    <property type="match status" value="1"/>
</dbReference>
<keyword evidence="1" id="KW-0547">Nucleotide-binding</keyword>
<feature type="domain" description="Sigma-54 factor interaction" evidence="9">
    <location>
        <begin position="204"/>
        <end position="433"/>
    </location>
</feature>
<evidence type="ECO:0000256" key="7">
    <source>
        <dbReference type="ARBA" id="ARBA00023163"/>
    </source>
</evidence>
<dbReference type="GO" id="GO:0005524">
    <property type="term" value="F:ATP binding"/>
    <property type="evidence" value="ECO:0007669"/>
    <property type="project" value="UniProtKB-KW"/>
</dbReference>
<dbReference type="PROSITE" id="PS00676">
    <property type="entry name" value="SIGMA54_INTERACT_2"/>
    <property type="match status" value="1"/>
</dbReference>
<evidence type="ECO:0000313" key="10">
    <source>
        <dbReference type="EMBL" id="OGC35357.1"/>
    </source>
</evidence>
<accession>A0A1F4TRU3</accession>
<dbReference type="SMART" id="SM00382">
    <property type="entry name" value="AAA"/>
    <property type="match status" value="1"/>
</dbReference>
<evidence type="ECO:0000259" key="9">
    <source>
        <dbReference type="PROSITE" id="PS50045"/>
    </source>
</evidence>
<keyword evidence="6" id="KW-0010">Activator</keyword>
<evidence type="ECO:0000256" key="8">
    <source>
        <dbReference type="ARBA" id="ARBA00029500"/>
    </source>
</evidence>
<organism evidence="10 11">
    <name type="scientific">candidate division WOR-1 bacterium RIFOXYC2_FULL_41_25</name>
    <dbReference type="NCBI Taxonomy" id="1802586"/>
    <lineage>
        <taxon>Bacteria</taxon>
        <taxon>Bacillati</taxon>
        <taxon>Saganbacteria</taxon>
    </lineage>
</organism>
<evidence type="ECO:0000256" key="1">
    <source>
        <dbReference type="ARBA" id="ARBA00022741"/>
    </source>
</evidence>
<dbReference type="InterPro" id="IPR058031">
    <property type="entry name" value="AAA_lid_NorR"/>
</dbReference>
<dbReference type="InterPro" id="IPR003018">
    <property type="entry name" value="GAF"/>
</dbReference>
<dbReference type="CDD" id="cd00009">
    <property type="entry name" value="AAA"/>
    <property type="match status" value="1"/>
</dbReference>